<evidence type="ECO:0000313" key="2">
    <source>
        <dbReference type="Proteomes" id="UP000467252"/>
    </source>
</evidence>
<organism evidence="1 2">
    <name type="scientific">Mycolicibacterium pulveris</name>
    <name type="common">Mycobacterium pulveris</name>
    <dbReference type="NCBI Taxonomy" id="36813"/>
    <lineage>
        <taxon>Bacteria</taxon>
        <taxon>Bacillati</taxon>
        <taxon>Actinomycetota</taxon>
        <taxon>Actinomycetes</taxon>
        <taxon>Mycobacteriales</taxon>
        <taxon>Mycobacteriaceae</taxon>
        <taxon>Mycolicibacterium</taxon>
    </lineage>
</organism>
<dbReference type="SUPFAM" id="SSF48452">
    <property type="entry name" value="TPR-like"/>
    <property type="match status" value="1"/>
</dbReference>
<dbReference type="Proteomes" id="UP000467252">
    <property type="component" value="Chromosome"/>
</dbReference>
<keyword evidence="2" id="KW-1185">Reference proteome</keyword>
<dbReference type="InterPro" id="IPR011990">
    <property type="entry name" value="TPR-like_helical_dom_sf"/>
</dbReference>
<proteinExistence type="predicted"/>
<reference evidence="1 2" key="1">
    <citation type="journal article" date="2019" name="Emerg. Microbes Infect.">
        <title>Comprehensive subspecies identification of 175 nontuberculous mycobacteria species based on 7547 genomic profiles.</title>
        <authorList>
            <person name="Matsumoto Y."/>
            <person name="Kinjo T."/>
            <person name="Motooka D."/>
            <person name="Nabeya D."/>
            <person name="Jung N."/>
            <person name="Uechi K."/>
            <person name="Horii T."/>
            <person name="Iida T."/>
            <person name="Fujita J."/>
            <person name="Nakamura S."/>
        </authorList>
    </citation>
    <scope>NUCLEOTIDE SEQUENCE [LARGE SCALE GENOMIC DNA]</scope>
    <source>
        <strain evidence="1 2">JCM 6370</strain>
    </source>
</reference>
<sequence>MTTSASAAVLADAAFGEDPGRWPLPAAATPDELWLRAVAAGGQGRYASARADLARLCRTQRDGPLTSLAHSTYASFLRQLGRHADARGWDGRASALADSDAEAAADALIGLAADALGLGRFAAAQRALHRAAERLSDAVSGRLPVRLAWVSAELAMARGEGVQAVRHAEQAVEAAATLGSARHAVKSDVVRAAALCSAGDLDAARRVADAALAETERLGMIPLRWALACLLADIGSATCSSGQMVAIRDESADTVRSRGGVWAVHVDKGTSS</sequence>
<accession>A0A7I7UEV2</accession>
<protein>
    <submittedName>
        <fullName evidence="1">Uncharacterized protein</fullName>
    </submittedName>
</protein>
<dbReference type="AlphaFoldDB" id="A0A7I7UEV2"/>
<dbReference type="EMBL" id="AP022599">
    <property type="protein sequence ID" value="BBY79862.1"/>
    <property type="molecule type" value="Genomic_DNA"/>
</dbReference>
<evidence type="ECO:0000313" key="1">
    <source>
        <dbReference type="EMBL" id="BBY79862.1"/>
    </source>
</evidence>
<dbReference type="RefSeq" id="WP_163897634.1">
    <property type="nucleotide sequence ID" value="NZ_AP022599.1"/>
</dbReference>
<dbReference type="Gene3D" id="1.25.40.10">
    <property type="entry name" value="Tetratricopeptide repeat domain"/>
    <property type="match status" value="1"/>
</dbReference>
<name>A0A7I7UEV2_MYCPV</name>
<gene>
    <name evidence="1" type="ORF">MPUL_10200</name>
</gene>